<proteinExistence type="predicted"/>
<sequence length="244" mass="27768">MRWWGEMLCHWVDSTSVLTVVPRQNRGSLPLLRWLGQHSVASSMVSSSVIHMDIVKLLDFIENLNDGRVQIPVLNMDQIEELTLELTFVSTFCHQYYYLDSKGCNAESLSCISIAIHDLVATLIRNREESLMDEENMKKICCASQDLLENIELLKEDLNHIFLKAPANSAQLIFPISDGPLFMTLLLRNLNDLLISNAYSVALIKEEISQMKEDLEHIRSFLGMRSKNCTDIFGLVFLSSRCGI</sequence>
<gene>
    <name evidence="1" type="ORF">T459_34543</name>
</gene>
<evidence type="ECO:0000313" key="2">
    <source>
        <dbReference type="Proteomes" id="UP000222542"/>
    </source>
</evidence>
<accession>A0A2G2XVW2</accession>
<keyword evidence="2" id="KW-1185">Reference proteome</keyword>
<protein>
    <submittedName>
        <fullName evidence="1">Uncharacterized protein</fullName>
    </submittedName>
</protein>
<comment type="caution">
    <text evidence="1">The sequence shown here is derived from an EMBL/GenBank/DDBJ whole genome shotgun (WGS) entry which is preliminary data.</text>
</comment>
<dbReference type="Gramene" id="PHT61612">
    <property type="protein sequence ID" value="PHT61612"/>
    <property type="gene ID" value="T459_34543"/>
</dbReference>
<organism evidence="1 2">
    <name type="scientific">Capsicum annuum</name>
    <name type="common">Capsicum pepper</name>
    <dbReference type="NCBI Taxonomy" id="4072"/>
    <lineage>
        <taxon>Eukaryota</taxon>
        <taxon>Viridiplantae</taxon>
        <taxon>Streptophyta</taxon>
        <taxon>Embryophyta</taxon>
        <taxon>Tracheophyta</taxon>
        <taxon>Spermatophyta</taxon>
        <taxon>Magnoliopsida</taxon>
        <taxon>eudicotyledons</taxon>
        <taxon>Gunneridae</taxon>
        <taxon>Pentapetalae</taxon>
        <taxon>asterids</taxon>
        <taxon>lamiids</taxon>
        <taxon>Solanales</taxon>
        <taxon>Solanaceae</taxon>
        <taxon>Solanoideae</taxon>
        <taxon>Capsiceae</taxon>
        <taxon>Capsicum</taxon>
    </lineage>
</organism>
<dbReference type="Proteomes" id="UP000222542">
    <property type="component" value="Unassembled WGS sequence"/>
</dbReference>
<name>A0A2G2XVW2_CAPAN</name>
<dbReference type="AlphaFoldDB" id="A0A2G2XVW2"/>
<reference evidence="1 2" key="2">
    <citation type="journal article" date="2017" name="Genome Biol.">
        <title>New reference genome sequences of hot pepper reveal the massive evolution of plant disease-resistance genes by retroduplication.</title>
        <authorList>
            <person name="Kim S."/>
            <person name="Park J."/>
            <person name="Yeom S.I."/>
            <person name="Kim Y.M."/>
            <person name="Seo E."/>
            <person name="Kim K.T."/>
            <person name="Kim M.S."/>
            <person name="Lee J.M."/>
            <person name="Cheong K."/>
            <person name="Shin H.S."/>
            <person name="Kim S.B."/>
            <person name="Han K."/>
            <person name="Lee J."/>
            <person name="Park M."/>
            <person name="Lee H.A."/>
            <person name="Lee H.Y."/>
            <person name="Lee Y."/>
            <person name="Oh S."/>
            <person name="Lee J.H."/>
            <person name="Choi E."/>
            <person name="Choi E."/>
            <person name="Lee S.E."/>
            <person name="Jeon J."/>
            <person name="Kim H."/>
            <person name="Choi G."/>
            <person name="Song H."/>
            <person name="Lee J."/>
            <person name="Lee S.C."/>
            <person name="Kwon J.K."/>
            <person name="Lee H.Y."/>
            <person name="Koo N."/>
            <person name="Hong Y."/>
            <person name="Kim R.W."/>
            <person name="Kang W.H."/>
            <person name="Huh J.H."/>
            <person name="Kang B.C."/>
            <person name="Yang T.J."/>
            <person name="Lee Y.H."/>
            <person name="Bennetzen J.L."/>
            <person name="Choi D."/>
        </authorList>
    </citation>
    <scope>NUCLEOTIDE SEQUENCE [LARGE SCALE GENOMIC DNA]</scope>
    <source>
        <strain evidence="2">cv. CM334</strain>
    </source>
</reference>
<dbReference type="EMBL" id="AYRZ02000133">
    <property type="protein sequence ID" value="PHT61612.1"/>
    <property type="molecule type" value="Genomic_DNA"/>
</dbReference>
<evidence type="ECO:0000313" key="1">
    <source>
        <dbReference type="EMBL" id="PHT61612.1"/>
    </source>
</evidence>
<reference evidence="1 2" key="1">
    <citation type="journal article" date="2014" name="Nat. Genet.">
        <title>Genome sequence of the hot pepper provides insights into the evolution of pungency in Capsicum species.</title>
        <authorList>
            <person name="Kim S."/>
            <person name="Park M."/>
            <person name="Yeom S.I."/>
            <person name="Kim Y.M."/>
            <person name="Lee J.M."/>
            <person name="Lee H.A."/>
            <person name="Seo E."/>
            <person name="Choi J."/>
            <person name="Cheong K."/>
            <person name="Kim K.T."/>
            <person name="Jung K."/>
            <person name="Lee G.W."/>
            <person name="Oh S.K."/>
            <person name="Bae C."/>
            <person name="Kim S.B."/>
            <person name="Lee H.Y."/>
            <person name="Kim S.Y."/>
            <person name="Kim M.S."/>
            <person name="Kang B.C."/>
            <person name="Jo Y.D."/>
            <person name="Yang H.B."/>
            <person name="Jeong H.J."/>
            <person name="Kang W.H."/>
            <person name="Kwon J.K."/>
            <person name="Shin C."/>
            <person name="Lim J.Y."/>
            <person name="Park J.H."/>
            <person name="Huh J.H."/>
            <person name="Kim J.S."/>
            <person name="Kim B.D."/>
            <person name="Cohen O."/>
            <person name="Paran I."/>
            <person name="Suh M.C."/>
            <person name="Lee S.B."/>
            <person name="Kim Y.K."/>
            <person name="Shin Y."/>
            <person name="Noh S.J."/>
            <person name="Park J."/>
            <person name="Seo Y.S."/>
            <person name="Kwon S.Y."/>
            <person name="Kim H.A."/>
            <person name="Park J.M."/>
            <person name="Kim H.J."/>
            <person name="Choi S.B."/>
            <person name="Bosland P.W."/>
            <person name="Reeves G."/>
            <person name="Jo S.H."/>
            <person name="Lee B.W."/>
            <person name="Cho H.T."/>
            <person name="Choi H.S."/>
            <person name="Lee M.S."/>
            <person name="Yu Y."/>
            <person name="Do Choi Y."/>
            <person name="Park B.S."/>
            <person name="van Deynze A."/>
            <person name="Ashrafi H."/>
            <person name="Hill T."/>
            <person name="Kim W.T."/>
            <person name="Pai H.S."/>
            <person name="Ahn H.K."/>
            <person name="Yeam I."/>
            <person name="Giovannoni J.J."/>
            <person name="Rose J.K."/>
            <person name="Sorensen I."/>
            <person name="Lee S.J."/>
            <person name="Kim R.W."/>
            <person name="Choi I.Y."/>
            <person name="Choi B.S."/>
            <person name="Lim J.S."/>
            <person name="Lee Y.H."/>
            <person name="Choi D."/>
        </authorList>
    </citation>
    <scope>NUCLEOTIDE SEQUENCE [LARGE SCALE GENOMIC DNA]</scope>
    <source>
        <strain evidence="2">cv. CM334</strain>
    </source>
</reference>